<dbReference type="RefSeq" id="WP_141888781.1">
    <property type="nucleotide sequence ID" value="NZ_BAAAUY010000023.1"/>
</dbReference>
<evidence type="ECO:0000313" key="3">
    <source>
        <dbReference type="Proteomes" id="UP000319094"/>
    </source>
</evidence>
<evidence type="ECO:0000256" key="1">
    <source>
        <dbReference type="SAM" id="Phobius"/>
    </source>
</evidence>
<keyword evidence="3" id="KW-1185">Reference proteome</keyword>
<proteinExistence type="predicted"/>
<accession>A0A542XXZ7</accession>
<name>A0A542XXZ7_9MICO</name>
<organism evidence="2 3">
    <name type="scientific">Leucobacter komagatae</name>
    <dbReference type="NCBI Taxonomy" id="55969"/>
    <lineage>
        <taxon>Bacteria</taxon>
        <taxon>Bacillati</taxon>
        <taxon>Actinomycetota</taxon>
        <taxon>Actinomycetes</taxon>
        <taxon>Micrococcales</taxon>
        <taxon>Microbacteriaceae</taxon>
        <taxon>Leucobacter</taxon>
    </lineage>
</organism>
<dbReference type="Proteomes" id="UP000319094">
    <property type="component" value="Unassembled WGS sequence"/>
</dbReference>
<dbReference type="EMBL" id="VFON01000002">
    <property type="protein sequence ID" value="TQL40712.1"/>
    <property type="molecule type" value="Genomic_DNA"/>
</dbReference>
<comment type="caution">
    <text evidence="2">The sequence shown here is derived from an EMBL/GenBank/DDBJ whole genome shotgun (WGS) entry which is preliminary data.</text>
</comment>
<reference evidence="2 3" key="1">
    <citation type="submission" date="2019-06" db="EMBL/GenBank/DDBJ databases">
        <title>Sequencing the genomes of 1000 actinobacteria strains.</title>
        <authorList>
            <person name="Klenk H.-P."/>
        </authorList>
    </citation>
    <scope>NUCLEOTIDE SEQUENCE [LARGE SCALE GENOMIC DNA]</scope>
    <source>
        <strain evidence="2 3">DSM 8803</strain>
    </source>
</reference>
<sequence length="67" mass="7085">MTEPQQNPQLPSPKILLPVGIMFIVGAVFAFLLMDPHVVTSALAGLIGLAGVAMAVQSIMRLVRGEK</sequence>
<protein>
    <submittedName>
        <fullName evidence="2">Uncharacterized protein</fullName>
    </submittedName>
</protein>
<dbReference type="OrthoDB" id="9898592at2"/>
<keyword evidence="1" id="KW-1133">Transmembrane helix</keyword>
<keyword evidence="1" id="KW-0812">Transmembrane</keyword>
<keyword evidence="1" id="KW-0472">Membrane</keyword>
<dbReference type="AlphaFoldDB" id="A0A542XXZ7"/>
<feature type="transmembrane region" description="Helical" evidence="1">
    <location>
        <begin position="40"/>
        <end position="63"/>
    </location>
</feature>
<feature type="transmembrane region" description="Helical" evidence="1">
    <location>
        <begin position="15"/>
        <end position="34"/>
    </location>
</feature>
<gene>
    <name evidence="2" type="ORF">FB468_3235</name>
</gene>
<evidence type="ECO:0000313" key="2">
    <source>
        <dbReference type="EMBL" id="TQL40712.1"/>
    </source>
</evidence>